<evidence type="ECO:0000256" key="2">
    <source>
        <dbReference type="ARBA" id="ARBA00022553"/>
    </source>
</evidence>
<organism evidence="6 7">
    <name type="scientific">Conger conger</name>
    <name type="common">Conger eel</name>
    <name type="synonym">Muraena conger</name>
    <dbReference type="NCBI Taxonomy" id="82655"/>
    <lineage>
        <taxon>Eukaryota</taxon>
        <taxon>Metazoa</taxon>
        <taxon>Chordata</taxon>
        <taxon>Craniata</taxon>
        <taxon>Vertebrata</taxon>
        <taxon>Euteleostomi</taxon>
        <taxon>Actinopterygii</taxon>
        <taxon>Neopterygii</taxon>
        <taxon>Teleostei</taxon>
        <taxon>Anguilliformes</taxon>
        <taxon>Congridae</taxon>
        <taxon>Conger</taxon>
    </lineage>
</organism>
<evidence type="ECO:0000256" key="1">
    <source>
        <dbReference type="ARBA" id="ARBA00015005"/>
    </source>
</evidence>
<dbReference type="GO" id="GO:0070301">
    <property type="term" value="P:cellular response to hydrogen peroxide"/>
    <property type="evidence" value="ECO:0007669"/>
    <property type="project" value="TreeGrafter"/>
</dbReference>
<feature type="region of interest" description="Disordered" evidence="5">
    <location>
        <begin position="241"/>
        <end position="265"/>
    </location>
</feature>
<evidence type="ECO:0000256" key="5">
    <source>
        <dbReference type="SAM" id="MobiDB-lite"/>
    </source>
</evidence>
<dbReference type="Pfam" id="PF05604">
    <property type="entry name" value="DUF776"/>
    <property type="match status" value="1"/>
</dbReference>
<feature type="compositionally biased region" description="Basic residues" evidence="5">
    <location>
        <begin position="61"/>
        <end position="76"/>
    </location>
</feature>
<dbReference type="EMBL" id="JAFJMO010000013">
    <property type="protein sequence ID" value="KAJ8259183.1"/>
    <property type="molecule type" value="Genomic_DNA"/>
</dbReference>
<sequence>MASEVKDCEEETLQTAFKKLRVDAESPRAAARICEALAQKTEGGKAKGACPKENWHGCVRKTSRGTVRSQRRRRSKSPILHPPKFTYCSSKMSPPPGHLKHKSLGEADAPGAALGVPAKKELLSSGHASPVFGAAGYESRVRELRCGASSPEVLLRPPSDDEGAAEGSPSAGPSLLLPPDRGDFQSLSRLQESRSEACACANANGSASPAEPCRCRSWEGVEVYSFTGLRDVISECERNLAAPDDPAQAPPRGRTPAGSPRSCSEQARAYVDDITIEDLSGYMEYYLYMPKKMSHMAEMMYT</sequence>
<comment type="caution">
    <text evidence="6">The sequence shown here is derived from an EMBL/GenBank/DDBJ whole genome shotgun (WGS) entry which is preliminary data.</text>
</comment>
<reference evidence="6" key="1">
    <citation type="journal article" date="2023" name="Science">
        <title>Genome structures resolve the early diversification of teleost fishes.</title>
        <authorList>
            <person name="Parey E."/>
            <person name="Louis A."/>
            <person name="Montfort J."/>
            <person name="Bouchez O."/>
            <person name="Roques C."/>
            <person name="Iampietro C."/>
            <person name="Lluch J."/>
            <person name="Castinel A."/>
            <person name="Donnadieu C."/>
            <person name="Desvignes T."/>
            <person name="Floi Bucao C."/>
            <person name="Jouanno E."/>
            <person name="Wen M."/>
            <person name="Mejri S."/>
            <person name="Dirks R."/>
            <person name="Jansen H."/>
            <person name="Henkel C."/>
            <person name="Chen W.J."/>
            <person name="Zahm M."/>
            <person name="Cabau C."/>
            <person name="Klopp C."/>
            <person name="Thompson A.W."/>
            <person name="Robinson-Rechavi M."/>
            <person name="Braasch I."/>
            <person name="Lecointre G."/>
            <person name="Bobe J."/>
            <person name="Postlethwait J.H."/>
            <person name="Berthelot C."/>
            <person name="Roest Crollius H."/>
            <person name="Guiguen Y."/>
        </authorList>
    </citation>
    <scope>NUCLEOTIDE SEQUENCE</scope>
    <source>
        <strain evidence="6">Concon-B</strain>
    </source>
</reference>
<keyword evidence="2" id="KW-0597">Phosphoprotein</keyword>
<feature type="compositionally biased region" description="Low complexity" evidence="5">
    <location>
        <begin position="167"/>
        <end position="179"/>
    </location>
</feature>
<dbReference type="PANTHER" id="PTHR31383:SF2">
    <property type="entry name" value="OXIDATIVE STRESS-RESPONSIVE SERINE-RICH PROTEIN 1"/>
    <property type="match status" value="1"/>
</dbReference>
<evidence type="ECO:0000313" key="7">
    <source>
        <dbReference type="Proteomes" id="UP001152803"/>
    </source>
</evidence>
<feature type="region of interest" description="Disordered" evidence="5">
    <location>
        <begin position="149"/>
        <end position="183"/>
    </location>
</feature>
<gene>
    <name evidence="6" type="ORF">COCON_G00181950</name>
</gene>
<dbReference type="InterPro" id="IPR008494">
    <property type="entry name" value="DUF776"/>
</dbReference>
<feature type="compositionally biased region" description="Low complexity" evidence="5">
    <location>
        <begin position="241"/>
        <end position="251"/>
    </location>
</feature>
<evidence type="ECO:0000256" key="3">
    <source>
        <dbReference type="ARBA" id="ARBA00029721"/>
    </source>
</evidence>
<evidence type="ECO:0000256" key="4">
    <source>
        <dbReference type="ARBA" id="ARBA00031405"/>
    </source>
</evidence>
<dbReference type="Proteomes" id="UP001152803">
    <property type="component" value="Unassembled WGS sequence"/>
</dbReference>
<feature type="region of interest" description="Disordered" evidence="5">
    <location>
        <begin position="61"/>
        <end position="105"/>
    </location>
</feature>
<evidence type="ECO:0000313" key="6">
    <source>
        <dbReference type="EMBL" id="KAJ8259183.1"/>
    </source>
</evidence>
<dbReference type="AlphaFoldDB" id="A0A9Q1HT25"/>
<protein>
    <recommendedName>
        <fullName evidence="1">Oxidative stress-responsive serine-rich protein 1</fullName>
    </recommendedName>
    <alternativeName>
        <fullName evidence="4">Oxidative stress-responsive protein 1</fullName>
    </alternativeName>
    <alternativeName>
        <fullName evidence="3">Peroxide-inducible transcript 1 protein</fullName>
    </alternativeName>
</protein>
<dbReference type="OrthoDB" id="10045817at2759"/>
<name>A0A9Q1HT25_CONCO</name>
<dbReference type="PANTHER" id="PTHR31383">
    <property type="entry name" value="OXIDATIVE STRESS-RESPONSE SERINE-RICH PROTEIN 1"/>
    <property type="match status" value="1"/>
</dbReference>
<keyword evidence="7" id="KW-1185">Reference proteome</keyword>
<proteinExistence type="predicted"/>
<accession>A0A9Q1HT25</accession>